<protein>
    <submittedName>
        <fullName evidence="2">Uncharacterized protein</fullName>
    </submittedName>
</protein>
<name>A0A1S8ASS7_9EURY</name>
<reference evidence="3" key="1">
    <citation type="submission" date="2016-04" db="EMBL/GenBank/DDBJ databases">
        <authorList>
            <person name="Chen S.-C."/>
            <person name="Lai M.-C."/>
        </authorList>
    </citation>
    <scope>NUCLEOTIDE SEQUENCE [LARGE SCALE GENOMIC DNA]</scope>
    <source>
        <strain evidence="3">AB14</strain>
    </source>
</reference>
<evidence type="ECO:0000313" key="2">
    <source>
        <dbReference type="EMBL" id="OLZ39770.1"/>
    </source>
</evidence>
<dbReference type="RefSeq" id="WP_076143116.1">
    <property type="nucleotide sequence ID" value="NZ_LWLN01000001.1"/>
</dbReference>
<evidence type="ECO:0000313" key="3">
    <source>
        <dbReference type="Proteomes" id="UP000189370"/>
    </source>
</evidence>
<dbReference type="SUPFAM" id="SSF117070">
    <property type="entry name" value="LEA14-like"/>
    <property type="match status" value="1"/>
</dbReference>
<dbReference type="Proteomes" id="UP000189370">
    <property type="component" value="Unassembled WGS sequence"/>
</dbReference>
<evidence type="ECO:0000256" key="1">
    <source>
        <dbReference type="SAM" id="MobiDB-lite"/>
    </source>
</evidence>
<dbReference type="OrthoDB" id="383340at2157"/>
<proteinExistence type="predicted"/>
<accession>A0A1S8ASS7</accession>
<feature type="region of interest" description="Disordered" evidence="1">
    <location>
        <begin position="86"/>
        <end position="109"/>
    </location>
</feature>
<keyword evidence="3" id="KW-1185">Reference proteome</keyword>
<sequence length="109" mass="11516">MGSNGESERPPIEEVELSIFDVRKPDTGLQSATLPVIPELENPTDVDIPSTSGEFDVSIDGETVVTAEPSVNTLESGETGRRIWISSSNTPTADRPSPTRFGAAVSGSK</sequence>
<organism evidence="2 3">
    <name type="scientific">Natrinema saccharevitans</name>
    <dbReference type="NCBI Taxonomy" id="301967"/>
    <lineage>
        <taxon>Archaea</taxon>
        <taxon>Methanobacteriati</taxon>
        <taxon>Methanobacteriota</taxon>
        <taxon>Stenosarchaea group</taxon>
        <taxon>Halobacteria</taxon>
        <taxon>Halobacteriales</taxon>
        <taxon>Natrialbaceae</taxon>
        <taxon>Natrinema</taxon>
    </lineage>
</organism>
<dbReference type="STRING" id="301967.A6E15_01675"/>
<dbReference type="AlphaFoldDB" id="A0A1S8ASS7"/>
<comment type="caution">
    <text evidence="2">The sequence shown here is derived from an EMBL/GenBank/DDBJ whole genome shotgun (WGS) entry which is preliminary data.</text>
</comment>
<dbReference type="EMBL" id="LWLN01000001">
    <property type="protein sequence ID" value="OLZ39770.1"/>
    <property type="molecule type" value="Genomic_DNA"/>
</dbReference>
<gene>
    <name evidence="2" type="ORF">A6E15_01675</name>
</gene>